<reference evidence="3 4" key="1">
    <citation type="submission" date="2024-06" db="EMBL/GenBank/DDBJ databases">
        <title>The Natural Products Discovery Center: Release of the First 8490 Sequenced Strains for Exploring Actinobacteria Biosynthetic Diversity.</title>
        <authorList>
            <person name="Kalkreuter E."/>
            <person name="Kautsar S.A."/>
            <person name="Yang D."/>
            <person name="Bader C.D."/>
            <person name="Teijaro C.N."/>
            <person name="Fluegel L."/>
            <person name="Davis C.M."/>
            <person name="Simpson J.R."/>
            <person name="Lauterbach L."/>
            <person name="Steele A.D."/>
            <person name="Gui C."/>
            <person name="Meng S."/>
            <person name="Li G."/>
            <person name="Viehrig K."/>
            <person name="Ye F."/>
            <person name="Su P."/>
            <person name="Kiefer A.F."/>
            <person name="Nichols A."/>
            <person name="Cepeda A.J."/>
            <person name="Yan W."/>
            <person name="Fan B."/>
            <person name="Jiang Y."/>
            <person name="Adhikari A."/>
            <person name="Zheng C.-J."/>
            <person name="Schuster L."/>
            <person name="Cowan T.M."/>
            <person name="Smanski M.J."/>
            <person name="Chevrette M.G."/>
            <person name="De Carvalho L.P.S."/>
            <person name="Shen B."/>
        </authorList>
    </citation>
    <scope>NUCLEOTIDE SEQUENCE [LARGE SCALE GENOMIC DNA]</scope>
    <source>
        <strain evidence="3 4">NPDC000634</strain>
    </source>
</reference>
<feature type="compositionally biased region" description="Basic and acidic residues" evidence="1">
    <location>
        <begin position="133"/>
        <end position="143"/>
    </location>
</feature>
<dbReference type="InterPro" id="IPR000014">
    <property type="entry name" value="PAS"/>
</dbReference>
<proteinExistence type="predicted"/>
<evidence type="ECO:0000313" key="3">
    <source>
        <dbReference type="EMBL" id="MER6982238.1"/>
    </source>
</evidence>
<dbReference type="Pfam" id="PF00989">
    <property type="entry name" value="PAS"/>
    <property type="match status" value="1"/>
</dbReference>
<dbReference type="EMBL" id="JBEPCU010000973">
    <property type="protein sequence ID" value="MER6982238.1"/>
    <property type="molecule type" value="Genomic_DNA"/>
</dbReference>
<dbReference type="PROSITE" id="PS50112">
    <property type="entry name" value="PAS"/>
    <property type="match status" value="1"/>
</dbReference>
<dbReference type="Gene3D" id="3.30.450.20">
    <property type="entry name" value="PAS domain"/>
    <property type="match status" value="1"/>
</dbReference>
<dbReference type="Proteomes" id="UP001458415">
    <property type="component" value="Unassembled WGS sequence"/>
</dbReference>
<keyword evidence="4" id="KW-1185">Reference proteome</keyword>
<accession>A0ABV1WDF6</accession>
<dbReference type="SUPFAM" id="SSF55785">
    <property type="entry name" value="PYP-like sensor domain (PAS domain)"/>
    <property type="match status" value="1"/>
</dbReference>
<dbReference type="InterPro" id="IPR035965">
    <property type="entry name" value="PAS-like_dom_sf"/>
</dbReference>
<protein>
    <submittedName>
        <fullName evidence="3">PAS domain-containing protein</fullName>
    </submittedName>
</protein>
<evidence type="ECO:0000259" key="2">
    <source>
        <dbReference type="PROSITE" id="PS50112"/>
    </source>
</evidence>
<feature type="region of interest" description="Disordered" evidence="1">
    <location>
        <begin position="118"/>
        <end position="143"/>
    </location>
</feature>
<comment type="caution">
    <text evidence="3">The sequence shown here is derived from an EMBL/GenBank/DDBJ whole genome shotgun (WGS) entry which is preliminary data.</text>
</comment>
<evidence type="ECO:0000256" key="1">
    <source>
        <dbReference type="SAM" id="MobiDB-lite"/>
    </source>
</evidence>
<sequence length="143" mass="15407">MLDGDGTVLRWSCAAADLLGLAADEVCGHPVRELLADDADRVRTTAPCTTGIPSTGRALLRHRSGRPVDVTFWTMRLEDCSDVLALAAPTQRLKEWEHGVSFLSSLLSQERSGSASATRIRPWCEPTSSRGSSADRRCLPAAS</sequence>
<name>A0ABV1WDF6_9ACTN</name>
<dbReference type="NCBIfam" id="TIGR00229">
    <property type="entry name" value="sensory_box"/>
    <property type="match status" value="1"/>
</dbReference>
<evidence type="ECO:0000313" key="4">
    <source>
        <dbReference type="Proteomes" id="UP001458415"/>
    </source>
</evidence>
<dbReference type="RefSeq" id="WP_086730535.1">
    <property type="nucleotide sequence ID" value="NZ_MUBM01000421.1"/>
</dbReference>
<dbReference type="InterPro" id="IPR013767">
    <property type="entry name" value="PAS_fold"/>
</dbReference>
<organism evidence="3 4">
    <name type="scientific">Streptomyces carpinensis</name>
    <dbReference type="NCBI Taxonomy" id="66369"/>
    <lineage>
        <taxon>Bacteria</taxon>
        <taxon>Bacillati</taxon>
        <taxon>Actinomycetota</taxon>
        <taxon>Actinomycetes</taxon>
        <taxon>Kitasatosporales</taxon>
        <taxon>Streptomycetaceae</taxon>
        <taxon>Streptomyces</taxon>
    </lineage>
</organism>
<gene>
    <name evidence="3" type="ORF">ABT317_36040</name>
</gene>
<feature type="domain" description="PAS" evidence="2">
    <location>
        <begin position="1"/>
        <end position="38"/>
    </location>
</feature>